<dbReference type="AlphaFoldDB" id="A0AAJ2BAN6"/>
<reference evidence="4" key="1">
    <citation type="submission" date="2023-08" db="EMBL/GenBank/DDBJ databases">
        <title>Functional and genomic diversity of the sorghum phyllosphere microbiome.</title>
        <authorList>
            <person name="Shade A."/>
        </authorList>
    </citation>
    <scope>NUCLEOTIDE SEQUENCE</scope>
    <source>
        <strain evidence="4">SORGH_AS_0974</strain>
    </source>
</reference>
<comment type="similarity">
    <text evidence="1 2">Belongs to the calycin superfamily. Lipocalin family.</text>
</comment>
<protein>
    <recommendedName>
        <fullName evidence="2">Outer membrane lipoprotein Blc</fullName>
    </recommendedName>
</protein>
<evidence type="ECO:0000256" key="1">
    <source>
        <dbReference type="ARBA" id="ARBA00006889"/>
    </source>
</evidence>
<dbReference type="InterPro" id="IPR000566">
    <property type="entry name" value="Lipocln_cytosolic_FA-bd_dom"/>
</dbReference>
<keyword evidence="2" id="KW-0732">Signal</keyword>
<feature type="domain" description="Lipocalin/cytosolic fatty-acid binding" evidence="3">
    <location>
        <begin position="39"/>
        <end position="178"/>
    </location>
</feature>
<dbReference type="CDD" id="cd19438">
    <property type="entry name" value="lipocalin_Blc-like"/>
    <property type="match status" value="1"/>
</dbReference>
<dbReference type="Pfam" id="PF08212">
    <property type="entry name" value="Lipocalin_2"/>
    <property type="match status" value="1"/>
</dbReference>
<keyword evidence="2" id="KW-0998">Cell outer membrane</keyword>
<dbReference type="GO" id="GO:0008289">
    <property type="term" value="F:lipid binding"/>
    <property type="evidence" value="ECO:0007669"/>
    <property type="project" value="UniProtKB-UniRule"/>
</dbReference>
<feature type="chain" id="PRO_5042319256" description="Outer membrane lipoprotein Blc" evidence="2">
    <location>
        <begin position="28"/>
        <end position="180"/>
    </location>
</feature>
<comment type="subcellular location">
    <subcellularLocation>
        <location evidence="2">Cell outer membrane</location>
    </subcellularLocation>
</comment>
<feature type="signal peptide" evidence="2">
    <location>
        <begin position="1"/>
        <end position="27"/>
    </location>
</feature>
<dbReference type="Gene3D" id="2.40.128.20">
    <property type="match status" value="1"/>
</dbReference>
<evidence type="ECO:0000256" key="2">
    <source>
        <dbReference type="PIRNR" id="PIRNR036893"/>
    </source>
</evidence>
<evidence type="ECO:0000313" key="4">
    <source>
        <dbReference type="EMBL" id="MDR6101467.1"/>
    </source>
</evidence>
<dbReference type="InterPro" id="IPR012674">
    <property type="entry name" value="Calycin"/>
</dbReference>
<dbReference type="SUPFAM" id="SSF50814">
    <property type="entry name" value="Lipocalins"/>
    <property type="match status" value="1"/>
</dbReference>
<sequence length="180" mass="19963">MHTLLRWAGAGLVSCALGISFLSPAQAETAKKPVVAQTDLSHYRGKWLEIGRTPMWLTDGCVAGYSIYKPGSAPGQVLVEDGCREGSPTGKLKTVEGIGTVTDAKTTMAKMRVRYPLFITFNYWVLYNSPDKTWFISATPDMENLWIYSRSVPSKAKLAVMVRKAKELGYDTSKLEFPEF</sequence>
<dbReference type="GO" id="GO:0006950">
    <property type="term" value="P:response to stress"/>
    <property type="evidence" value="ECO:0007669"/>
    <property type="project" value="UniProtKB-ARBA"/>
</dbReference>
<evidence type="ECO:0000313" key="5">
    <source>
        <dbReference type="Proteomes" id="UP001255601"/>
    </source>
</evidence>
<dbReference type="RefSeq" id="WP_309770293.1">
    <property type="nucleotide sequence ID" value="NZ_JAVIZC010000001.1"/>
</dbReference>
<keyword evidence="2" id="KW-0472">Membrane</keyword>
<organism evidence="4 5">
    <name type="scientific">Agrobacterium larrymoorei</name>
    <dbReference type="NCBI Taxonomy" id="160699"/>
    <lineage>
        <taxon>Bacteria</taxon>
        <taxon>Pseudomonadati</taxon>
        <taxon>Pseudomonadota</taxon>
        <taxon>Alphaproteobacteria</taxon>
        <taxon>Hyphomicrobiales</taxon>
        <taxon>Rhizobiaceae</taxon>
        <taxon>Rhizobium/Agrobacterium group</taxon>
        <taxon>Agrobacterium</taxon>
    </lineage>
</organism>
<dbReference type="GO" id="GO:0009279">
    <property type="term" value="C:cell outer membrane"/>
    <property type="evidence" value="ECO:0007669"/>
    <property type="project" value="UniProtKB-SubCell"/>
</dbReference>
<evidence type="ECO:0000259" key="3">
    <source>
        <dbReference type="Pfam" id="PF08212"/>
    </source>
</evidence>
<dbReference type="Proteomes" id="UP001255601">
    <property type="component" value="Unassembled WGS sequence"/>
</dbReference>
<name>A0AAJ2BAN6_9HYPH</name>
<dbReference type="InterPro" id="IPR022271">
    <property type="entry name" value="Lipocalin_ApoD"/>
</dbReference>
<dbReference type="PANTHER" id="PTHR10612:SF34">
    <property type="entry name" value="APOLIPOPROTEIN D"/>
    <property type="match status" value="1"/>
</dbReference>
<gene>
    <name evidence="4" type="ORF">QE369_001645</name>
</gene>
<dbReference type="InterPro" id="IPR047202">
    <property type="entry name" value="Lipocalin_Blc-like_dom"/>
</dbReference>
<dbReference type="PANTHER" id="PTHR10612">
    <property type="entry name" value="APOLIPOPROTEIN D"/>
    <property type="match status" value="1"/>
</dbReference>
<comment type="subunit">
    <text evidence="2">Homodimer.</text>
</comment>
<accession>A0AAJ2BAN6</accession>
<keyword evidence="2" id="KW-0446">Lipid-binding</keyword>
<dbReference type="PIRSF" id="PIRSF036893">
    <property type="entry name" value="Lipocalin_ApoD"/>
    <property type="match status" value="1"/>
</dbReference>
<dbReference type="EMBL" id="JAVIZC010000001">
    <property type="protein sequence ID" value="MDR6101467.1"/>
    <property type="molecule type" value="Genomic_DNA"/>
</dbReference>
<proteinExistence type="inferred from homology"/>
<comment type="caution">
    <text evidence="4">The sequence shown here is derived from an EMBL/GenBank/DDBJ whole genome shotgun (WGS) entry which is preliminary data.</text>
</comment>
<keyword evidence="2" id="KW-0449">Lipoprotein</keyword>
<comment type="function">
    <text evidence="2">Involved in the storage or transport of lipids necessary for membrane maintenance under stressful conditions. Displays a binding preference for lysophospholipids.</text>
</comment>